<gene>
    <name evidence="1" type="ORF">ACFTOW_01385</name>
</gene>
<name>A0ABW4EDR2_9RHOB</name>
<proteinExistence type="predicted"/>
<protein>
    <submittedName>
        <fullName evidence="1">Sulfotransferase</fullName>
    </submittedName>
</protein>
<dbReference type="Proteomes" id="UP001597186">
    <property type="component" value="Unassembled WGS sequence"/>
</dbReference>
<accession>A0ABW4EDR2</accession>
<comment type="caution">
    <text evidence="1">The sequence shown here is derived from an EMBL/GenBank/DDBJ whole genome shotgun (WGS) entry which is preliminary data.</text>
</comment>
<organism evidence="1 2">
    <name type="scientific">Lacimonas salitolerans</name>
    <dbReference type="NCBI Taxonomy" id="1323750"/>
    <lineage>
        <taxon>Bacteria</taxon>
        <taxon>Pseudomonadati</taxon>
        <taxon>Pseudomonadota</taxon>
        <taxon>Alphaproteobacteria</taxon>
        <taxon>Rhodobacterales</taxon>
        <taxon>Paracoccaceae</taxon>
        <taxon>Lacimonas</taxon>
    </lineage>
</organism>
<sequence length="294" mass="33771">MSETPQHLDRLFLSVGAMKAGTTWLHRQLAGHPGIHFSPEKEIHYFADPKGRSYMSLAGRLDRYQRVVRNLTPERLNPHVQRNLAWYADRYLAPRVDDAWYRGLFDMRPPRKSDTAWAADFSNLYAVLDDAGWDHVARIAHQVRAIYTMRHPSERLWSNLKFSYEFSGRMAELEYLDEATIAKYFDDAAVLAHADYAGTVAGLCARLGTDAAFFFFEDVRARPLETLRRIEGFLDLPEHQYRQDALEARINPSREMGVPAAFAERAELIRVEQVARLGDLGLQVPQSWHIPLGE</sequence>
<dbReference type="RefSeq" id="WP_379912321.1">
    <property type="nucleotide sequence ID" value="NZ_JBHUDD010000007.1"/>
</dbReference>
<dbReference type="SUPFAM" id="SSF52540">
    <property type="entry name" value="P-loop containing nucleoside triphosphate hydrolases"/>
    <property type="match status" value="1"/>
</dbReference>
<dbReference type="Gene3D" id="3.40.50.300">
    <property type="entry name" value="P-loop containing nucleotide triphosphate hydrolases"/>
    <property type="match status" value="1"/>
</dbReference>
<dbReference type="InterPro" id="IPR027417">
    <property type="entry name" value="P-loop_NTPase"/>
</dbReference>
<keyword evidence="2" id="KW-1185">Reference proteome</keyword>
<dbReference type="EMBL" id="JBHUDD010000007">
    <property type="protein sequence ID" value="MFD1508063.1"/>
    <property type="molecule type" value="Genomic_DNA"/>
</dbReference>
<evidence type="ECO:0000313" key="2">
    <source>
        <dbReference type="Proteomes" id="UP001597186"/>
    </source>
</evidence>
<evidence type="ECO:0000313" key="1">
    <source>
        <dbReference type="EMBL" id="MFD1508063.1"/>
    </source>
</evidence>
<dbReference type="Pfam" id="PF13469">
    <property type="entry name" value="Sulfotransfer_3"/>
    <property type="match status" value="1"/>
</dbReference>
<reference evidence="2" key="1">
    <citation type="journal article" date="2019" name="Int. J. Syst. Evol. Microbiol.">
        <title>The Global Catalogue of Microorganisms (GCM) 10K type strain sequencing project: providing services to taxonomists for standard genome sequencing and annotation.</title>
        <authorList>
            <consortium name="The Broad Institute Genomics Platform"/>
            <consortium name="The Broad Institute Genome Sequencing Center for Infectious Disease"/>
            <person name="Wu L."/>
            <person name="Ma J."/>
        </authorList>
    </citation>
    <scope>NUCLEOTIDE SEQUENCE [LARGE SCALE GENOMIC DNA]</scope>
    <source>
        <strain evidence="2">CGMCC 1.12477</strain>
    </source>
</reference>